<evidence type="ECO:0000313" key="10">
    <source>
        <dbReference type="Proteomes" id="UP000608345"/>
    </source>
</evidence>
<comment type="PTM">
    <text evidence="7">Binds 1 heme group per subunit.</text>
</comment>
<evidence type="ECO:0000256" key="4">
    <source>
        <dbReference type="ARBA" id="ARBA00022982"/>
    </source>
</evidence>
<keyword evidence="3 6" id="KW-0479">Metal-binding</keyword>
<dbReference type="InterPro" id="IPR015984">
    <property type="entry name" value="Cyt_c_prime_subgr"/>
</dbReference>
<dbReference type="Proteomes" id="UP000608345">
    <property type="component" value="Unassembled WGS sequence"/>
</dbReference>
<keyword evidence="5 6" id="KW-0408">Iron</keyword>
<dbReference type="InterPro" id="IPR010980">
    <property type="entry name" value="Cyt_c/b562"/>
</dbReference>
<comment type="caution">
    <text evidence="9">The sequence shown here is derived from an EMBL/GenBank/DDBJ whole genome shotgun (WGS) entry which is preliminary data.</text>
</comment>
<reference evidence="9" key="2">
    <citation type="submission" date="2020-09" db="EMBL/GenBank/DDBJ databases">
        <authorList>
            <person name="Sun Q."/>
            <person name="Kim S."/>
        </authorList>
    </citation>
    <scope>NUCLEOTIDE SEQUENCE</scope>
    <source>
        <strain evidence="9">KCTC 23732</strain>
    </source>
</reference>
<organism evidence="9 10">
    <name type="scientific">Advenella faeciporci</name>
    <dbReference type="NCBI Taxonomy" id="797535"/>
    <lineage>
        <taxon>Bacteria</taxon>
        <taxon>Pseudomonadati</taxon>
        <taxon>Pseudomonadota</taxon>
        <taxon>Betaproteobacteria</taxon>
        <taxon>Burkholderiales</taxon>
        <taxon>Alcaligenaceae</taxon>
    </lineage>
</organism>
<reference evidence="9" key="1">
    <citation type="journal article" date="2014" name="Int. J. Syst. Evol. Microbiol.">
        <title>Complete genome sequence of Corynebacterium casei LMG S-19264T (=DSM 44701T), isolated from a smear-ripened cheese.</title>
        <authorList>
            <consortium name="US DOE Joint Genome Institute (JGI-PGF)"/>
            <person name="Walter F."/>
            <person name="Albersmeier A."/>
            <person name="Kalinowski J."/>
            <person name="Ruckert C."/>
        </authorList>
    </citation>
    <scope>NUCLEOTIDE SEQUENCE</scope>
    <source>
        <strain evidence="9">KCTC 23732</strain>
    </source>
</reference>
<feature type="signal peptide" evidence="8">
    <location>
        <begin position="1"/>
        <end position="22"/>
    </location>
</feature>
<dbReference type="EMBL" id="BMYS01000001">
    <property type="protein sequence ID" value="GGW76333.1"/>
    <property type="molecule type" value="Genomic_DNA"/>
</dbReference>
<feature type="chain" id="PRO_5037986137" evidence="8">
    <location>
        <begin position="23"/>
        <end position="148"/>
    </location>
</feature>
<dbReference type="SUPFAM" id="SSF47175">
    <property type="entry name" value="Cytochromes"/>
    <property type="match status" value="1"/>
</dbReference>
<sequence>MKKQITVLALACTTFFSAAANAQFAKPEDGIEYRQAAKVLLASHFGRMVPVIKGEAPYDAEAIKENVAILNTLAGLPWVAFGPGFEGGDAKPEVWSDAKGFEEKRENFKVAIQNLSAAANSSDLNKLKAAFGKAGQSCKSCHDSYRKD</sequence>
<dbReference type="GO" id="GO:0022900">
    <property type="term" value="P:electron transport chain"/>
    <property type="evidence" value="ECO:0007669"/>
    <property type="project" value="InterPro"/>
</dbReference>
<keyword evidence="4" id="KW-0249">Electron transport</keyword>
<dbReference type="InterPro" id="IPR002321">
    <property type="entry name" value="Cyt_c_II"/>
</dbReference>
<dbReference type="GO" id="GO:0042597">
    <property type="term" value="C:periplasmic space"/>
    <property type="evidence" value="ECO:0007669"/>
    <property type="project" value="InterPro"/>
</dbReference>
<dbReference type="GO" id="GO:0009055">
    <property type="term" value="F:electron transfer activity"/>
    <property type="evidence" value="ECO:0007669"/>
    <property type="project" value="InterPro"/>
</dbReference>
<evidence type="ECO:0000256" key="7">
    <source>
        <dbReference type="PIRSR" id="PIRSR000027-2"/>
    </source>
</evidence>
<gene>
    <name evidence="9" type="ORF">GCM10011450_02490</name>
</gene>
<dbReference type="RefSeq" id="WP_189383616.1">
    <property type="nucleotide sequence ID" value="NZ_BAABFY010000002.1"/>
</dbReference>
<name>A0A918JE08_9BURK</name>
<accession>A0A918JE08</accession>
<evidence type="ECO:0000256" key="3">
    <source>
        <dbReference type="ARBA" id="ARBA00022723"/>
    </source>
</evidence>
<evidence type="ECO:0000256" key="6">
    <source>
        <dbReference type="PIRSR" id="PIRSR000027-1"/>
    </source>
</evidence>
<dbReference type="PROSITE" id="PS51009">
    <property type="entry name" value="CYTCII"/>
    <property type="match status" value="1"/>
</dbReference>
<keyword evidence="8" id="KW-0732">Signal</keyword>
<evidence type="ECO:0000256" key="1">
    <source>
        <dbReference type="ARBA" id="ARBA00022448"/>
    </source>
</evidence>
<keyword evidence="10" id="KW-1185">Reference proteome</keyword>
<dbReference type="GO" id="GO:0020037">
    <property type="term" value="F:heme binding"/>
    <property type="evidence" value="ECO:0007669"/>
    <property type="project" value="InterPro"/>
</dbReference>
<feature type="binding site" description="covalent" evidence="7">
    <location>
        <position position="141"/>
    </location>
    <ligand>
        <name>heme c</name>
        <dbReference type="ChEBI" id="CHEBI:61717"/>
    </ligand>
</feature>
<dbReference type="InterPro" id="IPR012127">
    <property type="entry name" value="Cyt_c_prime"/>
</dbReference>
<dbReference type="PIRSF" id="PIRSF000027">
    <property type="entry name" value="Cytc_c_prime"/>
    <property type="match status" value="1"/>
</dbReference>
<dbReference type="AlphaFoldDB" id="A0A918JE08"/>
<keyword evidence="2 7" id="KW-0349">Heme</keyword>
<feature type="binding site" description="covalent" evidence="7">
    <location>
        <position position="138"/>
    </location>
    <ligand>
        <name>heme c</name>
        <dbReference type="ChEBI" id="CHEBI:61717"/>
    </ligand>
</feature>
<dbReference type="PRINTS" id="PR00608">
    <property type="entry name" value="CYTCHROMECII"/>
</dbReference>
<evidence type="ECO:0000256" key="2">
    <source>
        <dbReference type="ARBA" id="ARBA00022617"/>
    </source>
</evidence>
<evidence type="ECO:0000256" key="8">
    <source>
        <dbReference type="SAM" id="SignalP"/>
    </source>
</evidence>
<keyword evidence="1" id="KW-0813">Transport</keyword>
<feature type="binding site" description="axial binding residue" evidence="6">
    <location>
        <position position="142"/>
    </location>
    <ligand>
        <name>heme c</name>
        <dbReference type="ChEBI" id="CHEBI:61717"/>
    </ligand>
    <ligandPart>
        <name>Fe</name>
        <dbReference type="ChEBI" id="CHEBI:18248"/>
    </ligandPart>
</feature>
<evidence type="ECO:0000313" key="9">
    <source>
        <dbReference type="EMBL" id="GGW76333.1"/>
    </source>
</evidence>
<dbReference type="GO" id="GO:0005506">
    <property type="term" value="F:iron ion binding"/>
    <property type="evidence" value="ECO:0007669"/>
    <property type="project" value="InterPro"/>
</dbReference>
<proteinExistence type="predicted"/>
<evidence type="ECO:0000256" key="5">
    <source>
        <dbReference type="ARBA" id="ARBA00023004"/>
    </source>
</evidence>
<dbReference type="Pfam" id="PF01322">
    <property type="entry name" value="Cytochrom_C_2"/>
    <property type="match status" value="1"/>
</dbReference>
<dbReference type="Gene3D" id="1.20.120.10">
    <property type="entry name" value="Cytochrome c/b562"/>
    <property type="match status" value="1"/>
</dbReference>
<protein>
    <submittedName>
        <fullName evidence="9">Cytochrome c</fullName>
    </submittedName>
</protein>